<reference evidence="1" key="2">
    <citation type="journal article" date="2023" name="IMA Fungus">
        <title>Comparative genomic study of the Penicillium genus elucidates a diverse pangenome and 15 lateral gene transfer events.</title>
        <authorList>
            <person name="Petersen C."/>
            <person name="Sorensen T."/>
            <person name="Nielsen M.R."/>
            <person name="Sondergaard T.E."/>
            <person name="Sorensen J.L."/>
            <person name="Fitzpatrick D.A."/>
            <person name="Frisvad J.C."/>
            <person name="Nielsen K.L."/>
        </authorList>
    </citation>
    <scope>NUCLEOTIDE SEQUENCE</scope>
    <source>
        <strain evidence="1">IBT 30069</strain>
    </source>
</reference>
<reference evidence="1" key="1">
    <citation type="submission" date="2022-11" db="EMBL/GenBank/DDBJ databases">
        <authorList>
            <person name="Petersen C."/>
        </authorList>
    </citation>
    <scope>NUCLEOTIDE SEQUENCE</scope>
    <source>
        <strain evidence="1">IBT 30069</strain>
    </source>
</reference>
<proteinExistence type="predicted"/>
<evidence type="ECO:0000313" key="1">
    <source>
        <dbReference type="EMBL" id="KAJ5108961.1"/>
    </source>
</evidence>
<evidence type="ECO:0008006" key="3">
    <source>
        <dbReference type="Google" id="ProtNLM"/>
    </source>
</evidence>
<dbReference type="Pfam" id="PF06041">
    <property type="entry name" value="DUF924"/>
    <property type="match status" value="1"/>
</dbReference>
<comment type="caution">
    <text evidence="1">The sequence shown here is derived from an EMBL/GenBank/DDBJ whole genome shotgun (WGS) entry which is preliminary data.</text>
</comment>
<dbReference type="InterPro" id="IPR010323">
    <property type="entry name" value="DUF924"/>
</dbReference>
<dbReference type="OrthoDB" id="414698at2759"/>
<evidence type="ECO:0000313" key="2">
    <source>
        <dbReference type="Proteomes" id="UP001149165"/>
    </source>
</evidence>
<dbReference type="Gene3D" id="1.25.40.10">
    <property type="entry name" value="Tetratricopeptide repeat domain"/>
    <property type="match status" value="1"/>
</dbReference>
<name>A0A9W9KKE3_9EURO</name>
<protein>
    <recommendedName>
        <fullName evidence="3">DUF924-domain-containing protein</fullName>
    </recommendedName>
</protein>
<dbReference type="Proteomes" id="UP001149165">
    <property type="component" value="Unassembled WGS sequence"/>
</dbReference>
<dbReference type="Gene3D" id="1.20.58.320">
    <property type="entry name" value="TPR-like"/>
    <property type="match status" value="1"/>
</dbReference>
<sequence length="254" mass="29366">MSDTPTKLKETLTPSLLEDVRNFWFSHINDDEFLILPGGSDMQRWFTRDVNFDKACVTQFQPALESILETGATVTQILAAITPSPLTYLSLLLLLDQVPRNCYRGEESKLVFTRFDPLASEIALKALSLGVHLSPEIRYKVAYRFWFQLPLMHSEALSVHQQAMKVHEEMVLDFEAFLDREKDDLGVDEKRCFDVLAPKREVVRDVLDRNLDFERRHLVIIERFGRYPHRNEALGRVSTKDEVEYLENGGETFG</sequence>
<dbReference type="EMBL" id="JAPQKH010000003">
    <property type="protein sequence ID" value="KAJ5108961.1"/>
    <property type="molecule type" value="Genomic_DNA"/>
</dbReference>
<keyword evidence="2" id="KW-1185">Reference proteome</keyword>
<dbReference type="AlphaFoldDB" id="A0A9W9KKE3"/>
<accession>A0A9W9KKE3</accession>
<dbReference type="InterPro" id="IPR011990">
    <property type="entry name" value="TPR-like_helical_dom_sf"/>
</dbReference>
<dbReference type="SUPFAM" id="SSF48452">
    <property type="entry name" value="TPR-like"/>
    <property type="match status" value="1"/>
</dbReference>
<organism evidence="1 2">
    <name type="scientific">Penicillium angulare</name>
    <dbReference type="NCBI Taxonomy" id="116970"/>
    <lineage>
        <taxon>Eukaryota</taxon>
        <taxon>Fungi</taxon>
        <taxon>Dikarya</taxon>
        <taxon>Ascomycota</taxon>
        <taxon>Pezizomycotina</taxon>
        <taxon>Eurotiomycetes</taxon>
        <taxon>Eurotiomycetidae</taxon>
        <taxon>Eurotiales</taxon>
        <taxon>Aspergillaceae</taxon>
        <taxon>Penicillium</taxon>
    </lineage>
</organism>
<gene>
    <name evidence="1" type="ORF">N7456_005636</name>
</gene>